<gene>
    <name evidence="1" type="ORF">Lwor_0508</name>
</gene>
<comment type="caution">
    <text evidence="1">The sequence shown here is derived from an EMBL/GenBank/DDBJ whole genome shotgun (WGS) entry which is preliminary data.</text>
</comment>
<evidence type="ECO:0000313" key="2">
    <source>
        <dbReference type="Proteomes" id="UP000054662"/>
    </source>
</evidence>
<sequence length="92" mass="10768">MQRERNQGLISVLSQLIFSNQTHKKYSMVNKTDFNNHMNFFRYNPVQHGLAEFLHPDFRAGKITKNWAYFVLETLIALRCIKATKLPSEPSP</sequence>
<dbReference type="AlphaFoldDB" id="A0A0W1AKD4"/>
<reference evidence="1 2" key="1">
    <citation type="submission" date="2015-11" db="EMBL/GenBank/DDBJ databases">
        <title>Genomic analysis of 38 Legionella species identifies large and diverse effector repertoires.</title>
        <authorList>
            <person name="Burstein D."/>
            <person name="Amaro F."/>
            <person name="Zusman T."/>
            <person name="Lifshitz Z."/>
            <person name="Cohen O."/>
            <person name="Gilbert J.A."/>
            <person name="Pupko T."/>
            <person name="Shuman H.A."/>
            <person name="Segal G."/>
        </authorList>
    </citation>
    <scope>NUCLEOTIDE SEQUENCE [LARGE SCALE GENOMIC DNA]</scope>
    <source>
        <strain evidence="1 2">ATCC 49508</strain>
    </source>
</reference>
<accession>A0A0W1AKD4</accession>
<dbReference type="EMBL" id="LNZC01000003">
    <property type="protein sequence ID" value="KTD81726.1"/>
    <property type="molecule type" value="Genomic_DNA"/>
</dbReference>
<protein>
    <submittedName>
        <fullName evidence="1">Uncharacterized protein</fullName>
    </submittedName>
</protein>
<dbReference type="PATRIC" id="fig|45076.6.peg.560"/>
<name>A0A0W1AKD4_9GAMM</name>
<dbReference type="RefSeq" id="WP_058492338.1">
    <property type="nucleotide sequence ID" value="NZ_LNZC01000003.1"/>
</dbReference>
<dbReference type="Proteomes" id="UP000054662">
    <property type="component" value="Unassembled WGS sequence"/>
</dbReference>
<evidence type="ECO:0000313" key="1">
    <source>
        <dbReference type="EMBL" id="KTD81726.1"/>
    </source>
</evidence>
<proteinExistence type="predicted"/>
<keyword evidence="2" id="KW-1185">Reference proteome</keyword>
<organism evidence="1 2">
    <name type="scientific">Legionella worsleiensis</name>
    <dbReference type="NCBI Taxonomy" id="45076"/>
    <lineage>
        <taxon>Bacteria</taxon>
        <taxon>Pseudomonadati</taxon>
        <taxon>Pseudomonadota</taxon>
        <taxon>Gammaproteobacteria</taxon>
        <taxon>Legionellales</taxon>
        <taxon>Legionellaceae</taxon>
        <taxon>Legionella</taxon>
    </lineage>
</organism>